<protein>
    <submittedName>
        <fullName evidence="3">Uncharacterized protein</fullName>
    </submittedName>
</protein>
<dbReference type="Proteomes" id="UP000054007">
    <property type="component" value="Unassembled WGS sequence"/>
</dbReference>
<keyword evidence="2" id="KW-1133">Transmembrane helix</keyword>
<gene>
    <name evidence="3" type="ORF">CYLTODRAFT_258156</name>
</gene>
<sequence>MTEMADTPNNLPNPANYDDDCDPPPALPREHHGLYRRHQRSWARRMLRKPSRLARQDAPEIPDDETNDVPLEDDESQSLTTSSFAEQQNTTTSMFSDTATASAVNVTLTSTAFIESSTTLEPSSKSESLLSDLFSVLSAIEQESQALAAVPQSASMMSTESANPFPQMPSGWTLPEQTMPPPTTTALASTLSSVSSSSVPVLTAVRVAATTSTSAPVRITSATSATSTTSAEIAAETSIEPQHNQDAEHNAMSRGAILMTFFGVFAACLLAIFLFTRYRLYRHKRKEAADAVAWTFYKPDDEVFAAKDEKLANVPLPGASFIILDDDDSIDSHSTVSRKQPDDALLHSRFSASTAASESVYSSVSTPRASTASDYWIDPRYSGPAQAPMMPPALYSSTSEIRPARPSRADGAPLLTPQEFFSLPSSDSLHAAYAQDALSLPTHARRSSEPVSGYTASDDGLLGVDKEIGMSRASQNMATVLADSGLSGLKRRATQRSSNSRRSHSMSVLVDFHMGRASTGSTITASSSNRE</sequence>
<evidence type="ECO:0000256" key="1">
    <source>
        <dbReference type="SAM" id="MobiDB-lite"/>
    </source>
</evidence>
<organism evidence="3 4">
    <name type="scientific">Cylindrobasidium torrendii FP15055 ss-10</name>
    <dbReference type="NCBI Taxonomy" id="1314674"/>
    <lineage>
        <taxon>Eukaryota</taxon>
        <taxon>Fungi</taxon>
        <taxon>Dikarya</taxon>
        <taxon>Basidiomycota</taxon>
        <taxon>Agaricomycotina</taxon>
        <taxon>Agaricomycetes</taxon>
        <taxon>Agaricomycetidae</taxon>
        <taxon>Agaricales</taxon>
        <taxon>Marasmiineae</taxon>
        <taxon>Physalacriaceae</taxon>
        <taxon>Cylindrobasidium</taxon>
    </lineage>
</organism>
<dbReference type="OrthoDB" id="3051118at2759"/>
<evidence type="ECO:0000313" key="3">
    <source>
        <dbReference type="EMBL" id="KIY73298.1"/>
    </source>
</evidence>
<reference evidence="3 4" key="1">
    <citation type="journal article" date="2015" name="Fungal Genet. Biol.">
        <title>Evolution of novel wood decay mechanisms in Agaricales revealed by the genome sequences of Fistulina hepatica and Cylindrobasidium torrendii.</title>
        <authorList>
            <person name="Floudas D."/>
            <person name="Held B.W."/>
            <person name="Riley R."/>
            <person name="Nagy L.G."/>
            <person name="Koehler G."/>
            <person name="Ransdell A.S."/>
            <person name="Younus H."/>
            <person name="Chow J."/>
            <person name="Chiniquy J."/>
            <person name="Lipzen A."/>
            <person name="Tritt A."/>
            <person name="Sun H."/>
            <person name="Haridas S."/>
            <person name="LaButti K."/>
            <person name="Ohm R.A."/>
            <person name="Kues U."/>
            <person name="Blanchette R.A."/>
            <person name="Grigoriev I.V."/>
            <person name="Minto R.E."/>
            <person name="Hibbett D.S."/>
        </authorList>
    </citation>
    <scope>NUCLEOTIDE SEQUENCE [LARGE SCALE GENOMIC DNA]</scope>
    <source>
        <strain evidence="3 4">FP15055 ss-10</strain>
    </source>
</reference>
<dbReference type="EMBL" id="KN880437">
    <property type="protein sequence ID" value="KIY73298.1"/>
    <property type="molecule type" value="Genomic_DNA"/>
</dbReference>
<name>A0A0D7BRZ0_9AGAR</name>
<proteinExistence type="predicted"/>
<keyword evidence="4" id="KW-1185">Reference proteome</keyword>
<feature type="compositionally biased region" description="Basic residues" evidence="1">
    <location>
        <begin position="489"/>
        <end position="504"/>
    </location>
</feature>
<feature type="region of interest" description="Disordered" evidence="1">
    <location>
        <begin position="489"/>
        <end position="511"/>
    </location>
</feature>
<keyword evidence="2" id="KW-0472">Membrane</keyword>
<feature type="compositionally biased region" description="Basic residues" evidence="1">
    <location>
        <begin position="34"/>
        <end position="52"/>
    </location>
</feature>
<dbReference type="AlphaFoldDB" id="A0A0D7BRZ0"/>
<keyword evidence="2" id="KW-0812">Transmembrane</keyword>
<evidence type="ECO:0000256" key="2">
    <source>
        <dbReference type="SAM" id="Phobius"/>
    </source>
</evidence>
<feature type="compositionally biased region" description="Acidic residues" evidence="1">
    <location>
        <begin position="60"/>
        <end position="76"/>
    </location>
</feature>
<accession>A0A0D7BRZ0</accession>
<feature type="region of interest" description="Disordered" evidence="1">
    <location>
        <begin position="1"/>
        <end position="91"/>
    </location>
</feature>
<feature type="compositionally biased region" description="Polar residues" evidence="1">
    <location>
        <begin position="77"/>
        <end position="91"/>
    </location>
</feature>
<evidence type="ECO:0000313" key="4">
    <source>
        <dbReference type="Proteomes" id="UP000054007"/>
    </source>
</evidence>
<feature type="transmembrane region" description="Helical" evidence="2">
    <location>
        <begin position="255"/>
        <end position="276"/>
    </location>
</feature>